<evidence type="ECO:0000313" key="3">
    <source>
        <dbReference type="Proteomes" id="UP001597474"/>
    </source>
</evidence>
<dbReference type="EMBL" id="JBHUMP010000001">
    <property type="protein sequence ID" value="MFD2738278.1"/>
    <property type="molecule type" value="Genomic_DNA"/>
</dbReference>
<protein>
    <submittedName>
        <fullName evidence="2">Uncharacterized protein</fullName>
    </submittedName>
</protein>
<organism evidence="2 3">
    <name type="scientific">Sulfitobacter aestuarii</name>
    <dbReference type="NCBI Taxonomy" id="2161676"/>
    <lineage>
        <taxon>Bacteria</taxon>
        <taxon>Pseudomonadati</taxon>
        <taxon>Pseudomonadota</taxon>
        <taxon>Alphaproteobacteria</taxon>
        <taxon>Rhodobacterales</taxon>
        <taxon>Roseobacteraceae</taxon>
        <taxon>Sulfitobacter</taxon>
    </lineage>
</organism>
<evidence type="ECO:0000313" key="2">
    <source>
        <dbReference type="EMBL" id="MFD2738278.1"/>
    </source>
</evidence>
<name>A0ABW5TYN2_9RHOB</name>
<keyword evidence="1" id="KW-0732">Signal</keyword>
<feature type="chain" id="PRO_5045930204" evidence="1">
    <location>
        <begin position="19"/>
        <end position="161"/>
    </location>
</feature>
<gene>
    <name evidence="2" type="ORF">ACFSUD_01715</name>
</gene>
<accession>A0ABW5TYN2</accession>
<reference evidence="3" key="1">
    <citation type="journal article" date="2019" name="Int. J. Syst. Evol. Microbiol.">
        <title>The Global Catalogue of Microorganisms (GCM) 10K type strain sequencing project: providing services to taxonomists for standard genome sequencing and annotation.</title>
        <authorList>
            <consortium name="The Broad Institute Genomics Platform"/>
            <consortium name="The Broad Institute Genome Sequencing Center for Infectious Disease"/>
            <person name="Wu L."/>
            <person name="Ma J."/>
        </authorList>
    </citation>
    <scope>NUCLEOTIDE SEQUENCE [LARGE SCALE GENOMIC DNA]</scope>
    <source>
        <strain evidence="3">TISTR 2562</strain>
    </source>
</reference>
<feature type="signal peptide" evidence="1">
    <location>
        <begin position="1"/>
        <end position="18"/>
    </location>
</feature>
<evidence type="ECO:0000256" key="1">
    <source>
        <dbReference type="SAM" id="SignalP"/>
    </source>
</evidence>
<comment type="caution">
    <text evidence="2">The sequence shown here is derived from an EMBL/GenBank/DDBJ whole genome shotgun (WGS) entry which is preliminary data.</text>
</comment>
<proteinExistence type="predicted"/>
<sequence>MRLLSTLFALLAPFPAAALTCMPHSLEATYQEAMAAEEIYHVVHGRLTFDPQRLPKVDLTRQQDIPPLTRLAARLEGMALAEQGFKLPFERDITLEAACYGPWCASAETGQDVLAFVRKTPEGHVLETNPCGGFLFSTPKPALLRKVQACFAGENCEPAPR</sequence>
<dbReference type="Proteomes" id="UP001597474">
    <property type="component" value="Unassembled WGS sequence"/>
</dbReference>
<dbReference type="RefSeq" id="WP_386370847.1">
    <property type="nucleotide sequence ID" value="NZ_JBHUMP010000001.1"/>
</dbReference>
<keyword evidence="3" id="KW-1185">Reference proteome</keyword>